<dbReference type="RefSeq" id="WP_308914275.1">
    <property type="nucleotide sequence ID" value="NZ_JAVGVR010000001.1"/>
</dbReference>
<evidence type="ECO:0000256" key="1">
    <source>
        <dbReference type="ARBA" id="ARBA00022603"/>
    </source>
</evidence>
<dbReference type="InterPro" id="IPR029063">
    <property type="entry name" value="SAM-dependent_MTases_sf"/>
</dbReference>
<evidence type="ECO:0000256" key="4">
    <source>
        <dbReference type="ARBA" id="ARBA00022747"/>
    </source>
</evidence>
<keyword evidence="2" id="KW-0808">Transferase</keyword>
<evidence type="ECO:0000313" key="5">
    <source>
        <dbReference type="EMBL" id="MDQ6598107.1"/>
    </source>
</evidence>
<dbReference type="GO" id="GO:0008168">
    <property type="term" value="F:methyltransferase activity"/>
    <property type="evidence" value="ECO:0007669"/>
    <property type="project" value="UniProtKB-KW"/>
</dbReference>
<dbReference type="Proteomes" id="UP001178888">
    <property type="component" value="Unassembled WGS sequence"/>
</dbReference>
<protein>
    <submittedName>
        <fullName evidence="5">DNA cytosine methyltransferase</fullName>
    </submittedName>
</protein>
<keyword evidence="1 5" id="KW-0489">Methyltransferase</keyword>
<evidence type="ECO:0000256" key="2">
    <source>
        <dbReference type="ARBA" id="ARBA00022679"/>
    </source>
</evidence>
<name>A0AA90TD77_9BACI</name>
<evidence type="ECO:0000256" key="3">
    <source>
        <dbReference type="ARBA" id="ARBA00022691"/>
    </source>
</evidence>
<sequence length="54" mass="6231">MQSFPANYEFFGERNAQYRQIGNAVPPRMAKAIADAILEKIIELDKKEVYRSVI</sequence>
<dbReference type="EMBL" id="JAVGVR010000001">
    <property type="protein sequence ID" value="MDQ6598107.1"/>
    <property type="molecule type" value="Genomic_DNA"/>
</dbReference>
<dbReference type="Pfam" id="PF00145">
    <property type="entry name" value="DNA_methylase"/>
    <property type="match status" value="1"/>
</dbReference>
<evidence type="ECO:0000313" key="6">
    <source>
        <dbReference type="Proteomes" id="UP001178888"/>
    </source>
</evidence>
<gene>
    <name evidence="5" type="ORF">RCG21_17390</name>
</gene>
<dbReference type="InterPro" id="IPR031303">
    <property type="entry name" value="C5_meth_CS"/>
</dbReference>
<dbReference type="GO" id="GO:0032259">
    <property type="term" value="P:methylation"/>
    <property type="evidence" value="ECO:0007669"/>
    <property type="project" value="UniProtKB-KW"/>
</dbReference>
<keyword evidence="3" id="KW-0949">S-adenosyl-L-methionine</keyword>
<dbReference type="PROSITE" id="PS00095">
    <property type="entry name" value="C5_MTASE_2"/>
    <property type="match status" value="1"/>
</dbReference>
<comment type="caution">
    <text evidence="5">The sequence shown here is derived from an EMBL/GenBank/DDBJ whole genome shotgun (WGS) entry which is preliminary data.</text>
</comment>
<dbReference type="AlphaFoldDB" id="A0AA90TD77"/>
<dbReference type="InterPro" id="IPR001525">
    <property type="entry name" value="C5_MeTfrase"/>
</dbReference>
<reference evidence="5" key="1">
    <citation type="submission" date="2023-08" db="EMBL/GenBank/DDBJ databases">
        <title>Nitrogen cycling bacteria in agricultural field soils.</title>
        <authorList>
            <person name="Jang J."/>
        </authorList>
    </citation>
    <scope>NUCLEOTIDE SEQUENCE</scope>
    <source>
        <strain evidence="5">PS3-36</strain>
    </source>
</reference>
<keyword evidence="4" id="KW-0680">Restriction system</keyword>
<accession>A0AA90TD77</accession>
<keyword evidence="6" id="KW-1185">Reference proteome</keyword>
<proteinExistence type="predicted"/>
<dbReference type="SUPFAM" id="SSF53335">
    <property type="entry name" value="S-adenosyl-L-methionine-dependent methyltransferases"/>
    <property type="match status" value="1"/>
</dbReference>
<organism evidence="5 6">
    <name type="scientific">Bacillus salipaludis</name>
    <dbReference type="NCBI Taxonomy" id="2547811"/>
    <lineage>
        <taxon>Bacteria</taxon>
        <taxon>Bacillati</taxon>
        <taxon>Bacillota</taxon>
        <taxon>Bacilli</taxon>
        <taxon>Bacillales</taxon>
        <taxon>Bacillaceae</taxon>
        <taxon>Bacillus</taxon>
    </lineage>
</organism>
<dbReference type="GO" id="GO:0009307">
    <property type="term" value="P:DNA restriction-modification system"/>
    <property type="evidence" value="ECO:0007669"/>
    <property type="project" value="UniProtKB-KW"/>
</dbReference>
<dbReference type="Gene3D" id="3.40.50.150">
    <property type="entry name" value="Vaccinia Virus protein VP39"/>
    <property type="match status" value="1"/>
</dbReference>